<evidence type="ECO:0000313" key="4">
    <source>
        <dbReference type="Proteomes" id="UP000694904"/>
    </source>
</evidence>
<dbReference type="PANTHER" id="PTHR12395:SF9">
    <property type="entry name" value="DECAPPING AND EXORIBONUCLEASE PROTEIN"/>
    <property type="match status" value="1"/>
</dbReference>
<dbReference type="GeneID" id="108618387"/>
<keyword evidence="2" id="KW-0547">Nucleotide-binding</keyword>
<organism evidence="4 5">
    <name type="scientific">Drosophila arizonae</name>
    <name type="common">Fruit fly</name>
    <dbReference type="NCBI Taxonomy" id="7263"/>
    <lineage>
        <taxon>Eukaryota</taxon>
        <taxon>Metazoa</taxon>
        <taxon>Ecdysozoa</taxon>
        <taxon>Arthropoda</taxon>
        <taxon>Hexapoda</taxon>
        <taxon>Insecta</taxon>
        <taxon>Pterygota</taxon>
        <taxon>Neoptera</taxon>
        <taxon>Endopterygota</taxon>
        <taxon>Diptera</taxon>
        <taxon>Brachycera</taxon>
        <taxon>Muscomorpha</taxon>
        <taxon>Ephydroidea</taxon>
        <taxon>Drosophilidae</taxon>
        <taxon>Drosophila</taxon>
    </lineage>
</organism>
<accession>A0ABM1PRN4</accession>
<dbReference type="RefSeq" id="XP_017869870.1">
    <property type="nucleotide sequence ID" value="XM_018014381.1"/>
</dbReference>
<dbReference type="PANTHER" id="PTHR12395">
    <property type="entry name" value="DOM-3 RELATED"/>
    <property type="match status" value="1"/>
</dbReference>
<dbReference type="Proteomes" id="UP000694904">
    <property type="component" value="Chromosome X"/>
</dbReference>
<dbReference type="InterPro" id="IPR039039">
    <property type="entry name" value="RAI1-like_fam"/>
</dbReference>
<sequence length="336" mass="39066">MAQVLCSLASDLPWKLTDLQMVHVFCSEGRTYTKPTTLGYYRAPSDREFPLDMVTGFKSFVRYENRYSGNGMHLFNYIMQLERPLSVLEHVDFCTSSGTLLKMMCQNDFTVLATRYRNTIYLKTLPLPNYLIKSDSSCLFKLRQYLYVDQPGDMPNMNACVDLNKQNIGTFTAKLGKFRLLYTAEVFGVQNTEPLGDLDDPEVLKQCRLSSVRLYPHHAPNWRRNYRMKRWLLNAYLAGIEEMQFAPTKRGMILKPITIVNVESAIKEQPWSLSESLQTMHLLLTEISKAMVNIDCPHTTFIFNLRDNIVTYRRIYGKNDSSFLVDRYVRFLSELQ</sequence>
<gene>
    <name evidence="5" type="primary">LOC108618387</name>
</gene>
<protein>
    <recommendedName>
        <fullName evidence="2">Decapping nuclease</fullName>
        <ecNumber evidence="2">3.6.1.-</ecNumber>
    </recommendedName>
</protein>
<name>A0ABM1PRN4_DROAR</name>
<evidence type="ECO:0000256" key="1">
    <source>
        <dbReference type="ARBA" id="ARBA00006562"/>
    </source>
</evidence>
<dbReference type="EC" id="3.6.1.-" evidence="2"/>
<dbReference type="InterPro" id="IPR013961">
    <property type="entry name" value="RAI1"/>
</dbReference>
<keyword evidence="2" id="KW-0378">Hydrolase</keyword>
<keyword evidence="2" id="KW-0479">Metal-binding</keyword>
<evidence type="ECO:0000259" key="3">
    <source>
        <dbReference type="Pfam" id="PF08652"/>
    </source>
</evidence>
<comment type="cofactor">
    <cofactor evidence="2">
        <name>a divalent metal cation</name>
        <dbReference type="ChEBI" id="CHEBI:60240"/>
    </cofactor>
</comment>
<reference evidence="4" key="1">
    <citation type="journal article" date="1997" name="Nucleic Acids Res.">
        <title>tRNAscan-SE: a program for improved detection of transfer RNA genes in genomic sequence.</title>
        <authorList>
            <person name="Lowe T.M."/>
            <person name="Eddy S.R."/>
        </authorList>
    </citation>
    <scope>NUCLEOTIDE SEQUENCE [LARGE SCALE GENOMIC DNA]</scope>
</reference>
<dbReference type="Pfam" id="PF08652">
    <property type="entry name" value="RAI1"/>
    <property type="match status" value="1"/>
</dbReference>
<comment type="similarity">
    <text evidence="1 2">Belongs to the DXO/Dom3Z family.</text>
</comment>
<evidence type="ECO:0000313" key="5">
    <source>
        <dbReference type="RefSeq" id="XP_017869870.1"/>
    </source>
</evidence>
<keyword evidence="4" id="KW-1185">Reference proteome</keyword>
<proteinExistence type="inferred from homology"/>
<evidence type="ECO:0000256" key="2">
    <source>
        <dbReference type="RuleBase" id="RU367113"/>
    </source>
</evidence>
<reference evidence="4" key="2">
    <citation type="journal article" date="2016" name="G3 (Bethesda)">
        <title>Genome Evolution in Three Species of Cactophilic Drosophila.</title>
        <authorList>
            <person name="Sanchez-Flores A."/>
            <person name="Penazola F."/>
            <person name="Carpinteyro-Ponce J."/>
            <person name="Nazario-Yepiz N."/>
            <person name="Abreu-Goodger C."/>
            <person name="Machado C.A."/>
            <person name="Markow T.A."/>
        </authorList>
    </citation>
    <scope>NUCLEOTIDE SEQUENCE [LARGE SCALE GENOMIC DNA]</scope>
</reference>
<keyword evidence="2" id="KW-0539">Nucleus</keyword>
<comment type="subcellular location">
    <subcellularLocation>
        <location evidence="2">Nucleus</location>
    </subcellularLocation>
</comment>
<comment type="function">
    <text evidence="2">Decapping enzyme for NAD-capped RNAs: specifically hydrolyzes the nicotinamide adenine dinucleotide (NAD) cap from a subset of RNAs by removing the entire NAD moiety from the 5'-end of an NAD-capped RNA.</text>
</comment>
<keyword evidence="2" id="KW-0540">Nuclease</keyword>
<feature type="domain" description="RAI1-like" evidence="3">
    <location>
        <begin position="35"/>
        <end position="328"/>
    </location>
</feature>
<keyword evidence="2" id="KW-0694">RNA-binding</keyword>
<reference evidence="5" key="3">
    <citation type="submission" date="2025-08" db="UniProtKB">
        <authorList>
            <consortium name="RefSeq"/>
        </authorList>
    </citation>
    <scope>IDENTIFICATION</scope>
    <source>
        <tissue evidence="5">Whole organism</tissue>
    </source>
</reference>